<dbReference type="PANTHER" id="PTHR30346">
    <property type="entry name" value="TRANSCRIPTIONAL DUAL REGULATOR HCAR-RELATED"/>
    <property type="match status" value="1"/>
</dbReference>
<sequence length="296" mass="31481">MYFIALAENLHFGRAAERLGIAQPQLSRAIIRLERRMGVRLFDRTSRRVRLTEAGDVFLRESRGALAAVDGAVRRTQQAAQPRRLVLAVRSGTGAGLLPRVLDAYRRGPDPVPVETVFTPELAAAVRDGTADMALICDNEDFDGLDSVALLDEDPVALLPLGHPLAGRDSVTVRELQAEEQFHDQCPPASLDEIVDRVALGQLVVVIGASATGRLGPSVVAVPVADLPGTRLVLAWPRATALATRDRFVRTAIAVAISSGQLPGAAATEPAGPGPAPESAAVPDVRRRDRSPVRSA</sequence>
<dbReference type="InterPro" id="IPR036390">
    <property type="entry name" value="WH_DNA-bd_sf"/>
</dbReference>
<protein>
    <submittedName>
        <fullName evidence="7">LysR family transcriptional regulator</fullName>
    </submittedName>
</protein>
<dbReference type="Pfam" id="PF00126">
    <property type="entry name" value="HTH_1"/>
    <property type="match status" value="1"/>
</dbReference>
<keyword evidence="8" id="KW-1185">Reference proteome</keyword>
<feature type="compositionally biased region" description="Basic and acidic residues" evidence="5">
    <location>
        <begin position="284"/>
        <end position="296"/>
    </location>
</feature>
<evidence type="ECO:0000259" key="6">
    <source>
        <dbReference type="PROSITE" id="PS50931"/>
    </source>
</evidence>
<organism evidence="7 8">
    <name type="scientific">Asanoa iriomotensis</name>
    <dbReference type="NCBI Taxonomy" id="234613"/>
    <lineage>
        <taxon>Bacteria</taxon>
        <taxon>Bacillati</taxon>
        <taxon>Actinomycetota</taxon>
        <taxon>Actinomycetes</taxon>
        <taxon>Micromonosporales</taxon>
        <taxon>Micromonosporaceae</taxon>
        <taxon>Asanoa</taxon>
    </lineage>
</organism>
<keyword evidence="3" id="KW-0238">DNA-binding</keyword>
<keyword evidence="4" id="KW-0804">Transcription</keyword>
<dbReference type="PROSITE" id="PS50931">
    <property type="entry name" value="HTH_LYSR"/>
    <property type="match status" value="1"/>
</dbReference>
<evidence type="ECO:0000313" key="8">
    <source>
        <dbReference type="Proteomes" id="UP000624325"/>
    </source>
</evidence>
<evidence type="ECO:0000256" key="3">
    <source>
        <dbReference type="ARBA" id="ARBA00023125"/>
    </source>
</evidence>
<keyword evidence="2" id="KW-0805">Transcription regulation</keyword>
<gene>
    <name evidence="7" type="ORF">Air01nite_63870</name>
</gene>
<feature type="domain" description="HTH lysR-type" evidence="6">
    <location>
        <begin position="1"/>
        <end position="52"/>
    </location>
</feature>
<dbReference type="EMBL" id="BONC01000063">
    <property type="protein sequence ID" value="GIF60292.1"/>
    <property type="molecule type" value="Genomic_DNA"/>
</dbReference>
<reference evidence="7 8" key="1">
    <citation type="submission" date="2021-01" db="EMBL/GenBank/DDBJ databases">
        <title>Whole genome shotgun sequence of Asanoa iriomotensis NBRC 100142.</title>
        <authorList>
            <person name="Komaki H."/>
            <person name="Tamura T."/>
        </authorList>
    </citation>
    <scope>NUCLEOTIDE SEQUENCE [LARGE SCALE GENOMIC DNA]</scope>
    <source>
        <strain evidence="7 8">NBRC 100142</strain>
    </source>
</reference>
<evidence type="ECO:0000313" key="7">
    <source>
        <dbReference type="EMBL" id="GIF60292.1"/>
    </source>
</evidence>
<dbReference type="Gene3D" id="1.10.10.10">
    <property type="entry name" value="Winged helix-like DNA-binding domain superfamily/Winged helix DNA-binding domain"/>
    <property type="match status" value="1"/>
</dbReference>
<dbReference type="SUPFAM" id="SSF53850">
    <property type="entry name" value="Periplasmic binding protein-like II"/>
    <property type="match status" value="1"/>
</dbReference>
<feature type="region of interest" description="Disordered" evidence="5">
    <location>
        <begin position="261"/>
        <end position="296"/>
    </location>
</feature>
<evidence type="ECO:0000256" key="1">
    <source>
        <dbReference type="ARBA" id="ARBA00009437"/>
    </source>
</evidence>
<comment type="caution">
    <text evidence="7">The sequence shown here is derived from an EMBL/GenBank/DDBJ whole genome shotgun (WGS) entry which is preliminary data.</text>
</comment>
<dbReference type="Proteomes" id="UP000624325">
    <property type="component" value="Unassembled WGS sequence"/>
</dbReference>
<evidence type="ECO:0000256" key="2">
    <source>
        <dbReference type="ARBA" id="ARBA00023015"/>
    </source>
</evidence>
<proteinExistence type="inferred from homology"/>
<dbReference type="InterPro" id="IPR036388">
    <property type="entry name" value="WH-like_DNA-bd_sf"/>
</dbReference>
<evidence type="ECO:0000256" key="5">
    <source>
        <dbReference type="SAM" id="MobiDB-lite"/>
    </source>
</evidence>
<dbReference type="Pfam" id="PF03466">
    <property type="entry name" value="LysR_substrate"/>
    <property type="match status" value="1"/>
</dbReference>
<dbReference type="InterPro" id="IPR000847">
    <property type="entry name" value="LysR_HTH_N"/>
</dbReference>
<dbReference type="PRINTS" id="PR00039">
    <property type="entry name" value="HTHLYSR"/>
</dbReference>
<dbReference type="Gene3D" id="3.40.190.10">
    <property type="entry name" value="Periplasmic binding protein-like II"/>
    <property type="match status" value="2"/>
</dbReference>
<evidence type="ECO:0000256" key="4">
    <source>
        <dbReference type="ARBA" id="ARBA00023163"/>
    </source>
</evidence>
<accession>A0ABQ4CC04</accession>
<dbReference type="SUPFAM" id="SSF46785">
    <property type="entry name" value="Winged helix' DNA-binding domain"/>
    <property type="match status" value="1"/>
</dbReference>
<dbReference type="PANTHER" id="PTHR30346:SF0">
    <property type="entry name" value="HCA OPERON TRANSCRIPTIONAL ACTIVATOR HCAR"/>
    <property type="match status" value="1"/>
</dbReference>
<name>A0ABQ4CC04_9ACTN</name>
<feature type="compositionally biased region" description="Low complexity" evidence="5">
    <location>
        <begin position="263"/>
        <end position="283"/>
    </location>
</feature>
<dbReference type="InterPro" id="IPR005119">
    <property type="entry name" value="LysR_subst-bd"/>
</dbReference>
<comment type="similarity">
    <text evidence="1">Belongs to the LysR transcriptional regulatory family.</text>
</comment>